<name>A0A7W8EHW1_9ACTN</name>
<accession>A0A7W8EHW1</accession>
<reference evidence="8 9" key="1">
    <citation type="submission" date="2020-08" db="EMBL/GenBank/DDBJ databases">
        <title>Genomic Encyclopedia of Type Strains, Phase IV (KMG-IV): sequencing the most valuable type-strain genomes for metagenomic binning, comparative biology and taxonomic classification.</title>
        <authorList>
            <person name="Goeker M."/>
        </authorList>
    </citation>
    <scope>NUCLEOTIDE SEQUENCE [LARGE SCALE GENOMIC DNA]</scope>
    <source>
        <strain evidence="8 9">DSM 45385</strain>
    </source>
</reference>
<dbReference type="PANTHER" id="PTHR43779">
    <property type="entry name" value="DIOXYGENASE RV0097-RELATED"/>
    <property type="match status" value="1"/>
</dbReference>
<evidence type="ECO:0000256" key="4">
    <source>
        <dbReference type="ARBA" id="ARBA00022964"/>
    </source>
</evidence>
<dbReference type="GO" id="GO:0000908">
    <property type="term" value="F:taurine dioxygenase activity"/>
    <property type="evidence" value="ECO:0007669"/>
    <property type="project" value="UniProtKB-EC"/>
</dbReference>
<evidence type="ECO:0000256" key="2">
    <source>
        <dbReference type="ARBA" id="ARBA00005896"/>
    </source>
</evidence>
<dbReference type="InterPro" id="IPR051178">
    <property type="entry name" value="TfdA_dioxygenase"/>
</dbReference>
<dbReference type="Gene3D" id="3.60.130.10">
    <property type="entry name" value="Clavaminate synthase-like"/>
    <property type="match status" value="1"/>
</dbReference>
<evidence type="ECO:0000256" key="1">
    <source>
        <dbReference type="ARBA" id="ARBA00001954"/>
    </source>
</evidence>
<dbReference type="GO" id="GO:0046872">
    <property type="term" value="F:metal ion binding"/>
    <property type="evidence" value="ECO:0007669"/>
    <property type="project" value="UniProtKB-KW"/>
</dbReference>
<protein>
    <submittedName>
        <fullName evidence="8">Taurine dioxygenase</fullName>
        <ecNumber evidence="8">1.14.11.17</ecNumber>
    </submittedName>
</protein>
<comment type="cofactor">
    <cofactor evidence="1">
        <name>Fe(2+)</name>
        <dbReference type="ChEBI" id="CHEBI:29033"/>
    </cofactor>
</comment>
<dbReference type="AlphaFoldDB" id="A0A7W8EHW1"/>
<organism evidence="8 9">
    <name type="scientific">Nonomuraea endophytica</name>
    <dbReference type="NCBI Taxonomy" id="714136"/>
    <lineage>
        <taxon>Bacteria</taxon>
        <taxon>Bacillati</taxon>
        <taxon>Actinomycetota</taxon>
        <taxon>Actinomycetes</taxon>
        <taxon>Streptosporangiales</taxon>
        <taxon>Streptosporangiaceae</taxon>
        <taxon>Nonomuraea</taxon>
    </lineage>
</organism>
<keyword evidence="3" id="KW-0479">Metal-binding</keyword>
<evidence type="ECO:0000313" key="8">
    <source>
        <dbReference type="EMBL" id="MBB5079002.1"/>
    </source>
</evidence>
<proteinExistence type="inferred from homology"/>
<dbReference type="PANTHER" id="PTHR43779:SF3">
    <property type="entry name" value="(3R)-3-[(CARBOXYMETHYL)AMINO]FATTY ACID OXYGENASE_DECARBOXYLASE"/>
    <property type="match status" value="1"/>
</dbReference>
<dbReference type="Proteomes" id="UP000568380">
    <property type="component" value="Unassembled WGS sequence"/>
</dbReference>
<feature type="domain" description="TauD/TfdA-like" evidence="7">
    <location>
        <begin position="23"/>
        <end position="262"/>
    </location>
</feature>
<keyword evidence="4 8" id="KW-0223">Dioxygenase</keyword>
<comment type="similarity">
    <text evidence="2">Belongs to the TfdA dioxygenase family.</text>
</comment>
<dbReference type="InterPro" id="IPR042098">
    <property type="entry name" value="TauD-like_sf"/>
</dbReference>
<evidence type="ECO:0000256" key="6">
    <source>
        <dbReference type="ARBA" id="ARBA00023004"/>
    </source>
</evidence>
<keyword evidence="6" id="KW-0408">Iron</keyword>
<dbReference type="RefSeq" id="WP_184964309.1">
    <property type="nucleotide sequence ID" value="NZ_JACHIN010000006.1"/>
</dbReference>
<evidence type="ECO:0000256" key="5">
    <source>
        <dbReference type="ARBA" id="ARBA00023002"/>
    </source>
</evidence>
<gene>
    <name evidence="8" type="ORF">HNR40_004488</name>
</gene>
<comment type="caution">
    <text evidence="8">The sequence shown here is derived from an EMBL/GenBank/DDBJ whole genome shotgun (WGS) entry which is preliminary data.</text>
</comment>
<evidence type="ECO:0000259" key="7">
    <source>
        <dbReference type="Pfam" id="PF02668"/>
    </source>
</evidence>
<evidence type="ECO:0000313" key="9">
    <source>
        <dbReference type="Proteomes" id="UP000568380"/>
    </source>
</evidence>
<sequence length="278" mass="30459">MTAPSGAPVFVAELPADDDRRYDPDALLTLLRTYAVVVLREMELTPAEQVELTRGLGEPQLDPDMHNRHPDTPELLVVDNSGDTPVVGNNIWHTDGSFLRRPIRYTMLRAVALPQSGGDTLYADLQTAYENVPPQWREVLAGAIGLHAYDRIAATRADAHNNPEALAGTSTYTPVRHPLIRAHPDTGAPVLFVNDLCLARIESDDGVPLELTVAELIAHATQDQFVYRHQWAAGDVVVWDNARALHRADFDAGLSRVMHRTTTAGDIPQSFTAIGEPA</sequence>
<keyword evidence="5 8" id="KW-0560">Oxidoreductase</keyword>
<dbReference type="Pfam" id="PF02668">
    <property type="entry name" value="TauD"/>
    <property type="match status" value="1"/>
</dbReference>
<dbReference type="EC" id="1.14.11.17" evidence="8"/>
<evidence type="ECO:0000256" key="3">
    <source>
        <dbReference type="ARBA" id="ARBA00022723"/>
    </source>
</evidence>
<dbReference type="EMBL" id="JACHIN010000006">
    <property type="protein sequence ID" value="MBB5079002.1"/>
    <property type="molecule type" value="Genomic_DNA"/>
</dbReference>
<dbReference type="SUPFAM" id="SSF51197">
    <property type="entry name" value="Clavaminate synthase-like"/>
    <property type="match status" value="1"/>
</dbReference>
<dbReference type="InterPro" id="IPR003819">
    <property type="entry name" value="TauD/TfdA-like"/>
</dbReference>
<keyword evidence="9" id="KW-1185">Reference proteome</keyword>